<dbReference type="SUPFAM" id="SSF51695">
    <property type="entry name" value="PLC-like phosphodiesterases"/>
    <property type="match status" value="1"/>
</dbReference>
<name>A0ABW0VYC3_9BACL</name>
<dbReference type="RefSeq" id="WP_379188292.1">
    <property type="nucleotide sequence ID" value="NZ_JBHSOW010000041.1"/>
</dbReference>
<dbReference type="Pfam" id="PF03009">
    <property type="entry name" value="GDPD"/>
    <property type="match status" value="1"/>
</dbReference>
<evidence type="ECO:0000313" key="3">
    <source>
        <dbReference type="Proteomes" id="UP001596047"/>
    </source>
</evidence>
<dbReference type="GO" id="GO:0016787">
    <property type="term" value="F:hydrolase activity"/>
    <property type="evidence" value="ECO:0007669"/>
    <property type="project" value="UniProtKB-KW"/>
</dbReference>
<dbReference type="Gene3D" id="3.20.20.190">
    <property type="entry name" value="Phosphatidylinositol (PI) phosphodiesterase"/>
    <property type="match status" value="1"/>
</dbReference>
<dbReference type="EMBL" id="JBHSOW010000041">
    <property type="protein sequence ID" value="MFC5649749.1"/>
    <property type="molecule type" value="Genomic_DNA"/>
</dbReference>
<evidence type="ECO:0000313" key="2">
    <source>
        <dbReference type="EMBL" id="MFC5649749.1"/>
    </source>
</evidence>
<proteinExistence type="predicted"/>
<dbReference type="InterPro" id="IPR017946">
    <property type="entry name" value="PLC-like_Pdiesterase_TIM-brl"/>
</dbReference>
<keyword evidence="3" id="KW-1185">Reference proteome</keyword>
<feature type="domain" description="GP-PDE" evidence="1">
    <location>
        <begin position="11"/>
        <end position="249"/>
    </location>
</feature>
<dbReference type="CDD" id="cd08565">
    <property type="entry name" value="GDPD_pAtGDE_like"/>
    <property type="match status" value="1"/>
</dbReference>
<dbReference type="Proteomes" id="UP001596047">
    <property type="component" value="Unassembled WGS sequence"/>
</dbReference>
<sequence>MIDLLADSSSLIVAGHRGFKAVYPENTLLAFEKALDLGVDMLEFDLRLTKDNAVVVIHDETVNRTTDGEGPVSGFTLAELKQLDAGSWLGAEFEGLRIPTLEELCEFLGEYPGLLLNVEIKPSKHAKQVADLAIETLKTCGYLARCVFTSFDASILAYLHDEYQVRTQGFEREAMSNFEPGEQGTYSKMWAIAFPMNALTADKVQAARNRGLLAWCYCPDTSEQVSYALECGVTLLTCNDPRPAIEAFEAAGKDLQ</sequence>
<accession>A0ABW0VYC3</accession>
<protein>
    <submittedName>
        <fullName evidence="2">Glycerophosphodiester phosphodiesterase family protein</fullName>
        <ecNumber evidence="2">3.1.4.-</ecNumber>
    </submittedName>
</protein>
<dbReference type="EC" id="3.1.4.-" evidence="2"/>
<keyword evidence="2" id="KW-0378">Hydrolase</keyword>
<dbReference type="PROSITE" id="PS51704">
    <property type="entry name" value="GP_PDE"/>
    <property type="match status" value="1"/>
</dbReference>
<comment type="caution">
    <text evidence="2">The sequence shown here is derived from an EMBL/GenBank/DDBJ whole genome shotgun (WGS) entry which is preliminary data.</text>
</comment>
<evidence type="ECO:0000259" key="1">
    <source>
        <dbReference type="PROSITE" id="PS51704"/>
    </source>
</evidence>
<dbReference type="PANTHER" id="PTHR46211:SF14">
    <property type="entry name" value="GLYCEROPHOSPHODIESTER PHOSPHODIESTERASE"/>
    <property type="match status" value="1"/>
</dbReference>
<gene>
    <name evidence="2" type="ORF">ACFPYJ_11575</name>
</gene>
<dbReference type="PANTHER" id="PTHR46211">
    <property type="entry name" value="GLYCEROPHOSPHORYL DIESTER PHOSPHODIESTERASE"/>
    <property type="match status" value="1"/>
</dbReference>
<organism evidence="2 3">
    <name type="scientific">Paenibacillus solisilvae</name>
    <dbReference type="NCBI Taxonomy" id="2486751"/>
    <lineage>
        <taxon>Bacteria</taxon>
        <taxon>Bacillati</taxon>
        <taxon>Bacillota</taxon>
        <taxon>Bacilli</taxon>
        <taxon>Bacillales</taxon>
        <taxon>Paenibacillaceae</taxon>
        <taxon>Paenibacillus</taxon>
    </lineage>
</organism>
<reference evidence="3" key="1">
    <citation type="journal article" date="2019" name="Int. J. Syst. Evol. Microbiol.">
        <title>The Global Catalogue of Microorganisms (GCM) 10K type strain sequencing project: providing services to taxonomists for standard genome sequencing and annotation.</title>
        <authorList>
            <consortium name="The Broad Institute Genomics Platform"/>
            <consortium name="The Broad Institute Genome Sequencing Center for Infectious Disease"/>
            <person name="Wu L."/>
            <person name="Ma J."/>
        </authorList>
    </citation>
    <scope>NUCLEOTIDE SEQUENCE [LARGE SCALE GENOMIC DNA]</scope>
    <source>
        <strain evidence="3">CGMCC 1.3240</strain>
    </source>
</reference>
<dbReference type="InterPro" id="IPR030395">
    <property type="entry name" value="GP_PDE_dom"/>
</dbReference>